<protein>
    <submittedName>
        <fullName evidence="1">Uncharacterized protein</fullName>
    </submittedName>
</protein>
<dbReference type="AlphaFoldDB" id="M5FPM0"/>
<dbReference type="HOGENOM" id="CLU_1366218_0_0_1"/>
<dbReference type="GeneID" id="63686373"/>
<dbReference type="STRING" id="1858805.M5FPM0"/>
<dbReference type="OrthoDB" id="1470350at2759"/>
<sequence>MFSLVTSLSWPVLLGTGVLLLVVERAVGYWRSLAAVSYLPGLRYLFTTMSISGALFPASRYTPGPGGYPFWANRRTVYKNSKAEIASQVGWLGGAPLLMTNSPHVMKQILGNKTVWDKDELTIGGIAYQEVWSETAKTYYDCLIWDKERSFIMPDVPAITGKFALYLFAKSGFGIDLAWNESVGEKVNGLTMPDCFQVTS</sequence>
<dbReference type="Proteomes" id="UP000030653">
    <property type="component" value="Unassembled WGS sequence"/>
</dbReference>
<keyword evidence="2" id="KW-1185">Reference proteome</keyword>
<accession>M5FPM0</accession>
<evidence type="ECO:0000313" key="2">
    <source>
        <dbReference type="Proteomes" id="UP000030653"/>
    </source>
</evidence>
<dbReference type="RefSeq" id="XP_040625553.1">
    <property type="nucleotide sequence ID" value="XM_040771311.1"/>
</dbReference>
<evidence type="ECO:0000313" key="1">
    <source>
        <dbReference type="EMBL" id="EJT98655.1"/>
    </source>
</evidence>
<reference evidence="1 2" key="1">
    <citation type="journal article" date="2012" name="Science">
        <title>The Paleozoic origin of enzymatic lignin decomposition reconstructed from 31 fungal genomes.</title>
        <authorList>
            <person name="Floudas D."/>
            <person name="Binder M."/>
            <person name="Riley R."/>
            <person name="Barry K."/>
            <person name="Blanchette R.A."/>
            <person name="Henrissat B."/>
            <person name="Martinez A.T."/>
            <person name="Otillar R."/>
            <person name="Spatafora J.W."/>
            <person name="Yadav J.S."/>
            <person name="Aerts A."/>
            <person name="Benoit I."/>
            <person name="Boyd A."/>
            <person name="Carlson A."/>
            <person name="Copeland A."/>
            <person name="Coutinho P.M."/>
            <person name="de Vries R.P."/>
            <person name="Ferreira P."/>
            <person name="Findley K."/>
            <person name="Foster B."/>
            <person name="Gaskell J."/>
            <person name="Glotzer D."/>
            <person name="Gorecki P."/>
            <person name="Heitman J."/>
            <person name="Hesse C."/>
            <person name="Hori C."/>
            <person name="Igarashi K."/>
            <person name="Jurgens J.A."/>
            <person name="Kallen N."/>
            <person name="Kersten P."/>
            <person name="Kohler A."/>
            <person name="Kuees U."/>
            <person name="Kumar T.K.A."/>
            <person name="Kuo A."/>
            <person name="LaButti K."/>
            <person name="Larrondo L.F."/>
            <person name="Lindquist E."/>
            <person name="Ling A."/>
            <person name="Lombard V."/>
            <person name="Lucas S."/>
            <person name="Lundell T."/>
            <person name="Martin R."/>
            <person name="McLaughlin D.J."/>
            <person name="Morgenstern I."/>
            <person name="Morin E."/>
            <person name="Murat C."/>
            <person name="Nagy L.G."/>
            <person name="Nolan M."/>
            <person name="Ohm R.A."/>
            <person name="Patyshakuliyeva A."/>
            <person name="Rokas A."/>
            <person name="Ruiz-Duenas F.J."/>
            <person name="Sabat G."/>
            <person name="Salamov A."/>
            <person name="Samejima M."/>
            <person name="Schmutz J."/>
            <person name="Slot J.C."/>
            <person name="St John F."/>
            <person name="Stenlid J."/>
            <person name="Sun H."/>
            <person name="Sun S."/>
            <person name="Syed K."/>
            <person name="Tsang A."/>
            <person name="Wiebenga A."/>
            <person name="Young D."/>
            <person name="Pisabarro A."/>
            <person name="Eastwood D.C."/>
            <person name="Martin F."/>
            <person name="Cullen D."/>
            <person name="Grigoriev I.V."/>
            <person name="Hibbett D.S."/>
        </authorList>
    </citation>
    <scope>NUCLEOTIDE SEQUENCE [LARGE SCALE GENOMIC DNA]</scope>
    <source>
        <strain evidence="1 2">DJM-731 SS1</strain>
    </source>
</reference>
<organism evidence="1 2">
    <name type="scientific">Dacryopinax primogenitus (strain DJM 731)</name>
    <name type="common">Brown rot fungus</name>
    <dbReference type="NCBI Taxonomy" id="1858805"/>
    <lineage>
        <taxon>Eukaryota</taxon>
        <taxon>Fungi</taxon>
        <taxon>Dikarya</taxon>
        <taxon>Basidiomycota</taxon>
        <taxon>Agaricomycotina</taxon>
        <taxon>Dacrymycetes</taxon>
        <taxon>Dacrymycetales</taxon>
        <taxon>Dacrymycetaceae</taxon>
        <taxon>Dacryopinax</taxon>
    </lineage>
</organism>
<proteinExistence type="predicted"/>
<dbReference type="EMBL" id="JH795872">
    <property type="protein sequence ID" value="EJT98655.1"/>
    <property type="molecule type" value="Genomic_DNA"/>
</dbReference>
<name>M5FPM0_DACPD</name>
<gene>
    <name evidence="1" type="ORF">DACRYDRAFT_17852</name>
</gene>